<proteinExistence type="predicted"/>
<keyword evidence="3" id="KW-1185">Reference proteome</keyword>
<sequence>MVAGLLVTTAACGHENDRLDDRVVPSPSLTMIQTPTLPPSGTLDVAMQESSHDRAHHRMEALITNGTAQTVHPQKIVYDDPRLTAPITAGRLRAMPPTSHRQFPLPLPEPRCDGPRPDPDVQGSKGTLTITAGGRTQVRPVTDVNDDIGRYSEEECFRQAVAEITDLRWSDRVEDGNLQLDVRPTGAPGTVTLLGVQGTYLFGPEHGGSWPAHEVLTDRPVRFPILPSRCDGHAFSEGGTATTFRVTLRTEGVQGEFEIPMSERGKRAMIAYGLDTCGLS</sequence>
<dbReference type="EMBL" id="BAABAH010000005">
    <property type="protein sequence ID" value="GAA3816212.1"/>
    <property type="molecule type" value="Genomic_DNA"/>
</dbReference>
<gene>
    <name evidence="2" type="ORF">GCM10022242_17880</name>
</gene>
<comment type="caution">
    <text evidence="2">The sequence shown here is derived from an EMBL/GenBank/DDBJ whole genome shotgun (WGS) entry which is preliminary data.</text>
</comment>
<evidence type="ECO:0000313" key="3">
    <source>
        <dbReference type="Proteomes" id="UP001501821"/>
    </source>
</evidence>
<organism evidence="2 3">
    <name type="scientific">Nocardioides panacisoli</name>
    <dbReference type="NCBI Taxonomy" id="627624"/>
    <lineage>
        <taxon>Bacteria</taxon>
        <taxon>Bacillati</taxon>
        <taxon>Actinomycetota</taxon>
        <taxon>Actinomycetes</taxon>
        <taxon>Propionibacteriales</taxon>
        <taxon>Nocardioidaceae</taxon>
        <taxon>Nocardioides</taxon>
    </lineage>
</organism>
<evidence type="ECO:0000313" key="2">
    <source>
        <dbReference type="EMBL" id="GAA3816212.1"/>
    </source>
</evidence>
<evidence type="ECO:0000256" key="1">
    <source>
        <dbReference type="SAM" id="MobiDB-lite"/>
    </source>
</evidence>
<dbReference type="Proteomes" id="UP001501821">
    <property type="component" value="Unassembled WGS sequence"/>
</dbReference>
<protein>
    <recommendedName>
        <fullName evidence="4">Lipoprotein</fullName>
    </recommendedName>
</protein>
<evidence type="ECO:0008006" key="4">
    <source>
        <dbReference type="Google" id="ProtNLM"/>
    </source>
</evidence>
<feature type="compositionally biased region" description="Basic and acidic residues" evidence="1">
    <location>
        <begin position="110"/>
        <end position="119"/>
    </location>
</feature>
<reference evidence="3" key="1">
    <citation type="journal article" date="2019" name="Int. J. Syst. Evol. Microbiol.">
        <title>The Global Catalogue of Microorganisms (GCM) 10K type strain sequencing project: providing services to taxonomists for standard genome sequencing and annotation.</title>
        <authorList>
            <consortium name="The Broad Institute Genomics Platform"/>
            <consortium name="The Broad Institute Genome Sequencing Center for Infectious Disease"/>
            <person name="Wu L."/>
            <person name="Ma J."/>
        </authorList>
    </citation>
    <scope>NUCLEOTIDE SEQUENCE [LARGE SCALE GENOMIC DNA]</scope>
    <source>
        <strain evidence="3">JCM 16953</strain>
    </source>
</reference>
<feature type="region of interest" description="Disordered" evidence="1">
    <location>
        <begin position="95"/>
        <end position="123"/>
    </location>
</feature>
<accession>A0ABP7IED9</accession>
<name>A0ABP7IED9_9ACTN</name>